<dbReference type="InterPro" id="IPR015943">
    <property type="entry name" value="WD40/YVTN_repeat-like_dom_sf"/>
</dbReference>
<dbReference type="SMART" id="SM00320">
    <property type="entry name" value="WD40"/>
    <property type="match status" value="1"/>
</dbReference>
<reference evidence="4" key="1">
    <citation type="submission" date="2020-11" db="EMBL/GenBank/DDBJ databases">
        <authorList>
            <consortium name="DOE Joint Genome Institute"/>
            <person name="Ahrendt S."/>
            <person name="Riley R."/>
            <person name="Andreopoulos W."/>
            <person name="Labutti K."/>
            <person name="Pangilinan J."/>
            <person name="Ruiz-Duenas F.J."/>
            <person name="Barrasa J.M."/>
            <person name="Sanchez-Garcia M."/>
            <person name="Camarero S."/>
            <person name="Miyauchi S."/>
            <person name="Serrano A."/>
            <person name="Linde D."/>
            <person name="Babiker R."/>
            <person name="Drula E."/>
            <person name="Ayuso-Fernandez I."/>
            <person name="Pacheco R."/>
            <person name="Padilla G."/>
            <person name="Ferreira P."/>
            <person name="Barriuso J."/>
            <person name="Kellner H."/>
            <person name="Castanera R."/>
            <person name="Alfaro M."/>
            <person name="Ramirez L."/>
            <person name="Pisabarro A.G."/>
            <person name="Kuo A."/>
            <person name="Tritt A."/>
            <person name="Lipzen A."/>
            <person name="He G."/>
            <person name="Yan M."/>
            <person name="Ng V."/>
            <person name="Cullen D."/>
            <person name="Martin F."/>
            <person name="Rosso M.-N."/>
            <person name="Henrissat B."/>
            <person name="Hibbett D."/>
            <person name="Martinez A.T."/>
            <person name="Grigoriev I.V."/>
        </authorList>
    </citation>
    <scope>NUCLEOTIDE SEQUENCE</scope>
    <source>
        <strain evidence="4">AH 40177</strain>
    </source>
</reference>
<keyword evidence="3" id="KW-0472">Membrane</keyword>
<dbReference type="PROSITE" id="PS50082">
    <property type="entry name" value="WD_REPEATS_2"/>
    <property type="match status" value="1"/>
</dbReference>
<dbReference type="Proteomes" id="UP000772434">
    <property type="component" value="Unassembled WGS sequence"/>
</dbReference>
<evidence type="ECO:0000313" key="4">
    <source>
        <dbReference type="EMBL" id="KAF9023996.1"/>
    </source>
</evidence>
<feature type="repeat" description="WD" evidence="1">
    <location>
        <begin position="14"/>
        <end position="55"/>
    </location>
</feature>
<feature type="compositionally biased region" description="Basic and acidic residues" evidence="2">
    <location>
        <begin position="167"/>
        <end position="176"/>
    </location>
</feature>
<keyword evidence="3" id="KW-1133">Transmembrane helix</keyword>
<name>A0A9P5P0E5_9AGAR</name>
<keyword evidence="3" id="KW-0812">Transmembrane</keyword>
<evidence type="ECO:0000313" key="5">
    <source>
        <dbReference type="Proteomes" id="UP000772434"/>
    </source>
</evidence>
<dbReference type="AlphaFoldDB" id="A0A9P5P0E5"/>
<organism evidence="4 5">
    <name type="scientific">Rhodocollybia butyracea</name>
    <dbReference type="NCBI Taxonomy" id="206335"/>
    <lineage>
        <taxon>Eukaryota</taxon>
        <taxon>Fungi</taxon>
        <taxon>Dikarya</taxon>
        <taxon>Basidiomycota</taxon>
        <taxon>Agaricomycotina</taxon>
        <taxon>Agaricomycetes</taxon>
        <taxon>Agaricomycetidae</taxon>
        <taxon>Agaricales</taxon>
        <taxon>Marasmiineae</taxon>
        <taxon>Omphalotaceae</taxon>
        <taxon>Rhodocollybia</taxon>
    </lineage>
</organism>
<keyword evidence="5" id="KW-1185">Reference proteome</keyword>
<keyword evidence="1" id="KW-0853">WD repeat</keyword>
<proteinExistence type="predicted"/>
<evidence type="ECO:0000256" key="3">
    <source>
        <dbReference type="SAM" id="Phobius"/>
    </source>
</evidence>
<evidence type="ECO:0000256" key="1">
    <source>
        <dbReference type="PROSITE-ProRule" id="PRU00221"/>
    </source>
</evidence>
<gene>
    <name evidence="4" type="ORF">BDP27DRAFT_1059187</name>
</gene>
<evidence type="ECO:0000256" key="2">
    <source>
        <dbReference type="SAM" id="MobiDB-lite"/>
    </source>
</evidence>
<sequence>MRLERCNLSLCSSVSAKHTEISACVWSHDGRQIATGDINSTICLWDATNKASIQYKETVKRSQTGRINQLIFAPDNTALIILIGSALLIWDFGLENYIFGLGLKESAQSIALDYPRKRVAVSSWKNVFVYDMEASGQESRQGGTGTPKASGSESRQGGAGGSSGGRESSRRSDGDKPSVPVPSDLKDISDITSKVTTSQPVPFKGLYYDIYRGVFDADRYEHVVAIKCLRTKFDPLSSVQDRQAFESVGMHNIILVY</sequence>
<dbReference type="InterPro" id="IPR001680">
    <property type="entry name" value="WD40_rpt"/>
</dbReference>
<feature type="transmembrane region" description="Helical" evidence="3">
    <location>
        <begin position="70"/>
        <end position="90"/>
    </location>
</feature>
<comment type="caution">
    <text evidence="4">The sequence shown here is derived from an EMBL/GenBank/DDBJ whole genome shotgun (WGS) entry which is preliminary data.</text>
</comment>
<dbReference type="EMBL" id="JADNRY010000935">
    <property type="protein sequence ID" value="KAF9023996.1"/>
    <property type="molecule type" value="Genomic_DNA"/>
</dbReference>
<dbReference type="Pfam" id="PF00400">
    <property type="entry name" value="WD40"/>
    <property type="match status" value="1"/>
</dbReference>
<dbReference type="InterPro" id="IPR036322">
    <property type="entry name" value="WD40_repeat_dom_sf"/>
</dbReference>
<accession>A0A9P5P0E5</accession>
<protein>
    <submittedName>
        <fullName evidence="4">Uncharacterized protein</fullName>
    </submittedName>
</protein>
<feature type="region of interest" description="Disordered" evidence="2">
    <location>
        <begin position="135"/>
        <end position="186"/>
    </location>
</feature>
<dbReference type="Gene3D" id="2.130.10.10">
    <property type="entry name" value="YVTN repeat-like/Quinoprotein amine dehydrogenase"/>
    <property type="match status" value="1"/>
</dbReference>
<dbReference type="SUPFAM" id="SSF50978">
    <property type="entry name" value="WD40 repeat-like"/>
    <property type="match status" value="1"/>
</dbReference>